<sequence length="224" mass="26227">MTQVAESMDIASLVKQFLPVVSLIVGYFFSFYKFKKEMSDKTTMQDFERMQKYFSGEGLAELKQFPSLIKDAACETVSYFRTISFEEIEMLLEVEAIKLADIRKIGYLKKNGVIEWDSTNKKFKAFVNYLWWKRIFSWLGFAIYVGLIFCMALKVDMEDIINTVIFFFFLAILILIVEVPFLNFQNKLKECKQLKKNHATLSWKELLILPEQNNATTQQQSGEE</sequence>
<dbReference type="KEGG" id="nzl:D0T92_09440"/>
<organism evidence="2 3">
    <name type="scientific">Neisseria zalophi</name>
    <dbReference type="NCBI Taxonomy" id="640030"/>
    <lineage>
        <taxon>Bacteria</taxon>
        <taxon>Pseudomonadati</taxon>
        <taxon>Pseudomonadota</taxon>
        <taxon>Betaproteobacteria</taxon>
        <taxon>Neisseriales</taxon>
        <taxon>Neisseriaceae</taxon>
        <taxon>Neisseria</taxon>
    </lineage>
</organism>
<evidence type="ECO:0000256" key="1">
    <source>
        <dbReference type="SAM" id="Phobius"/>
    </source>
</evidence>
<feature type="transmembrane region" description="Helical" evidence="1">
    <location>
        <begin position="16"/>
        <end position="34"/>
    </location>
</feature>
<evidence type="ECO:0000313" key="3">
    <source>
        <dbReference type="Proteomes" id="UP000325713"/>
    </source>
</evidence>
<dbReference type="Proteomes" id="UP000325713">
    <property type="component" value="Chromosome"/>
</dbReference>
<dbReference type="AlphaFoldDB" id="A0A5J6Q1A9"/>
<proteinExistence type="predicted"/>
<dbReference type="OrthoDB" id="5685397at2"/>
<keyword evidence="1" id="KW-1133">Transmembrane helix</keyword>
<keyword evidence="1" id="KW-0472">Membrane</keyword>
<feature type="transmembrane region" description="Helical" evidence="1">
    <location>
        <begin position="160"/>
        <end position="182"/>
    </location>
</feature>
<dbReference type="EMBL" id="CP031700">
    <property type="protein sequence ID" value="QEY26730.1"/>
    <property type="molecule type" value="Genomic_DNA"/>
</dbReference>
<protein>
    <submittedName>
        <fullName evidence="2">Uncharacterized protein</fullName>
    </submittedName>
</protein>
<gene>
    <name evidence="2" type="ORF">D0T92_09440</name>
</gene>
<accession>A0A5J6Q1A9</accession>
<feature type="transmembrane region" description="Helical" evidence="1">
    <location>
        <begin position="135"/>
        <end position="154"/>
    </location>
</feature>
<dbReference type="RefSeq" id="WP_151052271.1">
    <property type="nucleotide sequence ID" value="NZ_CP031700.1"/>
</dbReference>
<evidence type="ECO:0000313" key="2">
    <source>
        <dbReference type="EMBL" id="QEY26730.1"/>
    </source>
</evidence>
<reference evidence="2 3" key="1">
    <citation type="submission" date="2018-08" db="EMBL/GenBank/DDBJ databases">
        <title>Neisseria zalophi ATCC BAA-2455 complete genome.</title>
        <authorList>
            <person name="Veseli I.A."/>
            <person name="Buttler R."/>
            <person name="Mascarenhas dos Santos A.C."/>
            <person name="Pombert J.-F."/>
        </authorList>
    </citation>
    <scope>NUCLEOTIDE SEQUENCE [LARGE SCALE GENOMIC DNA]</scope>
    <source>
        <strain evidence="2 3">ATCC BAA-2455</strain>
    </source>
</reference>
<keyword evidence="3" id="KW-1185">Reference proteome</keyword>
<name>A0A5J6Q1A9_9NEIS</name>
<keyword evidence="1" id="KW-0812">Transmembrane</keyword>